<sequence length="507" mass="55937">MAGEWPRDPRVHGSPQHSEFPAQVRTLPSVAELLSRPSANTTGAGTVYHHNHQDYFHSRSTPPAASLPTPTTAPAPAASYWNQVNHHQTSPPVSPTEQRPPQAAAVPREPAPRTYQEPTFRRQQVPKADSTLHYSTLSSGVQNASHSTGQARQDSAIDHHRFEASNGTQLSNSNVSYSRQSPKDSQRQSSPRPESFNSPLSAPAYTTVAASTPSEIPLSQAGTHIPARQHSKSLSSGSPYLASSKSHEHSTERPIAKNGIEPRSNIAGPSSLPEQFFTQQNNFGTRQQRYNVRFAANYTSENMPPSQKPRNGSPTPPTAPPVVTEPEQPRSSPAPVSTPEEMTAPPTTTNGKPRQNDSQTRATRDARERSEREPSVERCVGCNEAWRRPIPDMDQELAPAENNADYMRLTSNFIDRLRDQRRRVDAAYEDWKHRHSYCHRPASPHSTASLDDNTRRGDLHAQKDGLPHNHTGAKRKPEAPLEPQTTSKQRRMTSTSPAPPVQKPDSS</sequence>
<evidence type="ECO:0000256" key="1">
    <source>
        <dbReference type="SAM" id="MobiDB-lite"/>
    </source>
</evidence>
<dbReference type="EMBL" id="SWKU01000006">
    <property type="protein sequence ID" value="KAF3005826.1"/>
    <property type="molecule type" value="Genomic_DNA"/>
</dbReference>
<dbReference type="AlphaFoldDB" id="A0A9P4WCY2"/>
<keyword evidence="3" id="KW-1185">Reference proteome</keyword>
<feature type="compositionally biased region" description="Polar residues" evidence="1">
    <location>
        <begin position="297"/>
        <end position="313"/>
    </location>
</feature>
<name>A0A9P4WCY2_CURKU</name>
<accession>A0A9P4WCY2</accession>
<gene>
    <name evidence="2" type="ORF">E8E13_008273</name>
</gene>
<comment type="caution">
    <text evidence="2">The sequence shown here is derived from an EMBL/GenBank/DDBJ whole genome shotgun (WGS) entry which is preliminary data.</text>
</comment>
<feature type="compositionally biased region" description="Polar residues" evidence="1">
    <location>
        <begin position="350"/>
        <end position="361"/>
    </location>
</feature>
<organism evidence="2 3">
    <name type="scientific">Curvularia kusanoi</name>
    <name type="common">Cochliobolus kusanoi</name>
    <dbReference type="NCBI Taxonomy" id="90978"/>
    <lineage>
        <taxon>Eukaryota</taxon>
        <taxon>Fungi</taxon>
        <taxon>Dikarya</taxon>
        <taxon>Ascomycota</taxon>
        <taxon>Pezizomycotina</taxon>
        <taxon>Dothideomycetes</taxon>
        <taxon>Pleosporomycetidae</taxon>
        <taxon>Pleosporales</taxon>
        <taxon>Pleosporineae</taxon>
        <taxon>Pleosporaceae</taxon>
        <taxon>Curvularia</taxon>
    </lineage>
</organism>
<feature type="compositionally biased region" description="Basic and acidic residues" evidence="1">
    <location>
        <begin position="1"/>
        <end position="11"/>
    </location>
</feature>
<feature type="compositionally biased region" description="Low complexity" evidence="1">
    <location>
        <begin position="232"/>
        <end position="244"/>
    </location>
</feature>
<protein>
    <submittedName>
        <fullName evidence="2">Uncharacterized protein</fullName>
    </submittedName>
</protein>
<feature type="compositionally biased region" description="Polar residues" evidence="1">
    <location>
        <begin position="80"/>
        <end position="99"/>
    </location>
</feature>
<feature type="compositionally biased region" description="Pro residues" evidence="1">
    <location>
        <begin position="497"/>
        <end position="507"/>
    </location>
</feature>
<dbReference type="Proteomes" id="UP000801428">
    <property type="component" value="Unassembled WGS sequence"/>
</dbReference>
<feature type="region of interest" description="Disordered" evidence="1">
    <location>
        <begin position="1"/>
        <end position="378"/>
    </location>
</feature>
<proteinExistence type="predicted"/>
<feature type="compositionally biased region" description="Polar residues" evidence="1">
    <location>
        <begin position="272"/>
        <end position="290"/>
    </location>
</feature>
<feature type="region of interest" description="Disordered" evidence="1">
    <location>
        <begin position="435"/>
        <end position="507"/>
    </location>
</feature>
<feature type="compositionally biased region" description="Polar residues" evidence="1">
    <location>
        <begin position="187"/>
        <end position="200"/>
    </location>
</feature>
<dbReference type="OrthoDB" id="3793969at2759"/>
<feature type="compositionally biased region" description="Basic and acidic residues" evidence="1">
    <location>
        <begin position="362"/>
        <end position="376"/>
    </location>
</feature>
<feature type="compositionally biased region" description="Polar residues" evidence="1">
    <location>
        <begin position="165"/>
        <end position="180"/>
    </location>
</feature>
<reference evidence="2" key="1">
    <citation type="submission" date="2019-04" db="EMBL/GenBank/DDBJ databases">
        <title>Sequencing of skin fungus with MAO and IRED activity.</title>
        <authorList>
            <person name="Marsaioli A.J."/>
            <person name="Bonatto J.M.C."/>
            <person name="Reis Junior O."/>
        </authorList>
    </citation>
    <scope>NUCLEOTIDE SEQUENCE</scope>
    <source>
        <strain evidence="2">30M1</strain>
    </source>
</reference>
<feature type="compositionally biased region" description="Polar residues" evidence="1">
    <location>
        <begin position="483"/>
        <end position="496"/>
    </location>
</feature>
<feature type="compositionally biased region" description="Low complexity" evidence="1">
    <location>
        <begin position="338"/>
        <end position="349"/>
    </location>
</feature>
<feature type="compositionally biased region" description="Basic and acidic residues" evidence="1">
    <location>
        <begin position="452"/>
        <end position="467"/>
    </location>
</feature>
<feature type="compositionally biased region" description="Polar residues" evidence="1">
    <location>
        <begin position="132"/>
        <end position="153"/>
    </location>
</feature>
<feature type="compositionally biased region" description="Basic and acidic residues" evidence="1">
    <location>
        <begin position="245"/>
        <end position="255"/>
    </location>
</feature>
<feature type="compositionally biased region" description="Low complexity" evidence="1">
    <location>
        <begin position="60"/>
        <end position="79"/>
    </location>
</feature>
<evidence type="ECO:0000313" key="3">
    <source>
        <dbReference type="Proteomes" id="UP000801428"/>
    </source>
</evidence>
<evidence type="ECO:0000313" key="2">
    <source>
        <dbReference type="EMBL" id="KAF3005826.1"/>
    </source>
</evidence>